<evidence type="ECO:0000256" key="1">
    <source>
        <dbReference type="SAM" id="Phobius"/>
    </source>
</evidence>
<accession>A0A9D1XKN3</accession>
<gene>
    <name evidence="2" type="ORF">H9980_02505</name>
</gene>
<protein>
    <recommendedName>
        <fullName evidence="4">ABC transporter permease</fullName>
    </recommendedName>
</protein>
<feature type="transmembrane region" description="Helical" evidence="1">
    <location>
        <begin position="239"/>
        <end position="263"/>
    </location>
</feature>
<reference evidence="2" key="1">
    <citation type="journal article" date="2021" name="PeerJ">
        <title>Extensive microbial diversity within the chicken gut microbiome revealed by metagenomics and culture.</title>
        <authorList>
            <person name="Gilroy R."/>
            <person name="Ravi A."/>
            <person name="Getino M."/>
            <person name="Pursley I."/>
            <person name="Horton D.L."/>
            <person name="Alikhan N.F."/>
            <person name="Baker D."/>
            <person name="Gharbi K."/>
            <person name="Hall N."/>
            <person name="Watson M."/>
            <person name="Adriaenssens E.M."/>
            <person name="Foster-Nyarko E."/>
            <person name="Jarju S."/>
            <person name="Secka A."/>
            <person name="Antonio M."/>
            <person name="Oren A."/>
            <person name="Chaudhuri R.R."/>
            <person name="La Ragione R."/>
            <person name="Hildebrand F."/>
            <person name="Pallen M.J."/>
        </authorList>
    </citation>
    <scope>NUCLEOTIDE SEQUENCE</scope>
    <source>
        <strain evidence="2">ChiGjej1B1-14440</strain>
    </source>
</reference>
<comment type="caution">
    <text evidence="2">The sequence shown here is derived from an EMBL/GenBank/DDBJ whole genome shotgun (WGS) entry which is preliminary data.</text>
</comment>
<organism evidence="2 3">
    <name type="scientific">Candidatus Erysipelatoclostridium merdavium</name>
    <dbReference type="NCBI Taxonomy" id="2838566"/>
    <lineage>
        <taxon>Bacteria</taxon>
        <taxon>Bacillati</taxon>
        <taxon>Bacillota</taxon>
        <taxon>Erysipelotrichia</taxon>
        <taxon>Erysipelotrichales</taxon>
        <taxon>Erysipelotrichales incertae sedis</taxon>
    </lineage>
</organism>
<evidence type="ECO:0008006" key="4">
    <source>
        <dbReference type="Google" id="ProtNLM"/>
    </source>
</evidence>
<feature type="transmembrane region" description="Helical" evidence="1">
    <location>
        <begin position="177"/>
        <end position="203"/>
    </location>
</feature>
<dbReference type="Proteomes" id="UP000886724">
    <property type="component" value="Unassembled WGS sequence"/>
</dbReference>
<reference evidence="2" key="2">
    <citation type="submission" date="2021-04" db="EMBL/GenBank/DDBJ databases">
        <authorList>
            <person name="Gilroy R."/>
        </authorList>
    </citation>
    <scope>NUCLEOTIDE SEQUENCE</scope>
    <source>
        <strain evidence="2">ChiGjej1B1-14440</strain>
    </source>
</reference>
<feature type="transmembrane region" description="Helical" evidence="1">
    <location>
        <begin position="137"/>
        <end position="156"/>
    </location>
</feature>
<feature type="transmembrane region" description="Helical" evidence="1">
    <location>
        <begin position="12"/>
        <end position="35"/>
    </location>
</feature>
<proteinExistence type="predicted"/>
<dbReference type="PANTHER" id="PTHR37305">
    <property type="entry name" value="INTEGRAL MEMBRANE PROTEIN-RELATED"/>
    <property type="match status" value="1"/>
</dbReference>
<name>A0A9D1XKN3_9FIRM</name>
<dbReference type="EMBL" id="DXET01000061">
    <property type="protein sequence ID" value="HIX80827.1"/>
    <property type="molecule type" value="Genomic_DNA"/>
</dbReference>
<keyword evidence="1" id="KW-0812">Transmembrane</keyword>
<dbReference type="AlphaFoldDB" id="A0A9D1XKN3"/>
<keyword evidence="1" id="KW-0472">Membrane</keyword>
<sequence>MKKLIKFEAIKACHNTLYLAIAIVISLILLIHMLYSFNYYHPSYVTKQQNNAKTQLQTNQNLNDKIMLSYQRITGNISWQDIYQNYNEIDSYNQGMITDLDYDSQSNIDYRNYQLKYQINPDDNSGGNWLINLYDGFLKYVVIVIIIFSSLNIILVEFQEQTSNYLFCLGYSYKKIFLSKLIINFIIIIITTILPMIIFYLIYSLIGGFTNPHTIYQTSSMFATIKINYLSFITVNQLLLLNLVKLFISCIGINIIIFIVIYFTKIKYFK</sequence>
<evidence type="ECO:0000313" key="3">
    <source>
        <dbReference type="Proteomes" id="UP000886724"/>
    </source>
</evidence>
<dbReference type="PANTHER" id="PTHR37305:SF1">
    <property type="entry name" value="MEMBRANE PROTEIN"/>
    <property type="match status" value="1"/>
</dbReference>
<evidence type="ECO:0000313" key="2">
    <source>
        <dbReference type="EMBL" id="HIX80827.1"/>
    </source>
</evidence>
<keyword evidence="1" id="KW-1133">Transmembrane helix</keyword>